<feature type="transmembrane region" description="Helical" evidence="7">
    <location>
        <begin position="276"/>
        <end position="295"/>
    </location>
</feature>
<evidence type="ECO:0000256" key="6">
    <source>
        <dbReference type="SAM" id="MobiDB-lite"/>
    </source>
</evidence>
<dbReference type="PANTHER" id="PTHR23501:SF102">
    <property type="entry name" value="DRUG TRANSPORTER, PUTATIVE (AFU_ORTHOLOGUE AFUA_3G08530)-RELATED"/>
    <property type="match status" value="1"/>
</dbReference>
<gene>
    <name evidence="9" type="ORF">HYFRA_00002139</name>
</gene>
<keyword evidence="5 7" id="KW-0472">Membrane</keyword>
<organism evidence="9 10">
    <name type="scientific">Hymenoscyphus fraxineus</name>
    <dbReference type="NCBI Taxonomy" id="746836"/>
    <lineage>
        <taxon>Eukaryota</taxon>
        <taxon>Fungi</taxon>
        <taxon>Dikarya</taxon>
        <taxon>Ascomycota</taxon>
        <taxon>Pezizomycotina</taxon>
        <taxon>Leotiomycetes</taxon>
        <taxon>Helotiales</taxon>
        <taxon>Helotiaceae</taxon>
        <taxon>Hymenoscyphus</taxon>
    </lineage>
</organism>
<keyword evidence="10" id="KW-1185">Reference proteome</keyword>
<feature type="transmembrane region" description="Helical" evidence="7">
    <location>
        <begin position="385"/>
        <end position="402"/>
    </location>
</feature>
<dbReference type="EMBL" id="CAJVRL010000001">
    <property type="protein sequence ID" value="CAG8949011.1"/>
    <property type="molecule type" value="Genomic_DNA"/>
</dbReference>
<feature type="domain" description="Major facilitator superfamily (MFS) profile" evidence="8">
    <location>
        <begin position="55"/>
        <end position="546"/>
    </location>
</feature>
<evidence type="ECO:0000259" key="8">
    <source>
        <dbReference type="PROSITE" id="PS50850"/>
    </source>
</evidence>
<dbReference type="InterPro" id="IPR020846">
    <property type="entry name" value="MFS_dom"/>
</dbReference>
<evidence type="ECO:0000256" key="7">
    <source>
        <dbReference type="SAM" id="Phobius"/>
    </source>
</evidence>
<feature type="compositionally biased region" description="Low complexity" evidence="6">
    <location>
        <begin position="17"/>
        <end position="35"/>
    </location>
</feature>
<dbReference type="GO" id="GO:0005886">
    <property type="term" value="C:plasma membrane"/>
    <property type="evidence" value="ECO:0007669"/>
    <property type="project" value="TreeGrafter"/>
</dbReference>
<evidence type="ECO:0000313" key="10">
    <source>
        <dbReference type="Proteomes" id="UP000696280"/>
    </source>
</evidence>
<reference evidence="9" key="1">
    <citation type="submission" date="2021-07" db="EMBL/GenBank/DDBJ databases">
        <authorList>
            <person name="Durling M."/>
        </authorList>
    </citation>
    <scope>NUCLEOTIDE SEQUENCE</scope>
</reference>
<evidence type="ECO:0000313" key="9">
    <source>
        <dbReference type="EMBL" id="CAG8949011.1"/>
    </source>
</evidence>
<feature type="transmembrane region" description="Helical" evidence="7">
    <location>
        <begin position="179"/>
        <end position="203"/>
    </location>
</feature>
<feature type="transmembrane region" description="Helical" evidence="7">
    <location>
        <begin position="146"/>
        <end position="167"/>
    </location>
</feature>
<keyword evidence="4 7" id="KW-1133">Transmembrane helix</keyword>
<evidence type="ECO:0000256" key="4">
    <source>
        <dbReference type="ARBA" id="ARBA00022989"/>
    </source>
</evidence>
<dbReference type="GO" id="GO:0022857">
    <property type="term" value="F:transmembrane transporter activity"/>
    <property type="evidence" value="ECO:0007669"/>
    <property type="project" value="InterPro"/>
</dbReference>
<dbReference type="OrthoDB" id="10021397at2759"/>
<evidence type="ECO:0000256" key="1">
    <source>
        <dbReference type="ARBA" id="ARBA00004141"/>
    </source>
</evidence>
<dbReference type="PANTHER" id="PTHR23501">
    <property type="entry name" value="MAJOR FACILITATOR SUPERFAMILY"/>
    <property type="match status" value="1"/>
</dbReference>
<feature type="transmembrane region" description="Helical" evidence="7">
    <location>
        <begin position="209"/>
        <end position="229"/>
    </location>
</feature>
<feature type="transmembrane region" description="Helical" evidence="7">
    <location>
        <begin position="348"/>
        <end position="373"/>
    </location>
</feature>
<dbReference type="InterPro" id="IPR036259">
    <property type="entry name" value="MFS_trans_sf"/>
</dbReference>
<name>A0A9N9PJT2_9HELO</name>
<feature type="transmembrane region" description="Helical" evidence="7">
    <location>
        <begin position="522"/>
        <end position="541"/>
    </location>
</feature>
<comment type="subcellular location">
    <subcellularLocation>
        <location evidence="1">Membrane</location>
        <topology evidence="1">Multi-pass membrane protein</topology>
    </subcellularLocation>
</comment>
<feature type="transmembrane region" description="Helical" evidence="7">
    <location>
        <begin position="91"/>
        <end position="109"/>
    </location>
</feature>
<accession>A0A9N9PJT2</accession>
<feature type="transmembrane region" description="Helical" evidence="7">
    <location>
        <begin position="54"/>
        <end position="79"/>
    </location>
</feature>
<evidence type="ECO:0000256" key="3">
    <source>
        <dbReference type="ARBA" id="ARBA00022692"/>
    </source>
</evidence>
<evidence type="ECO:0000256" key="2">
    <source>
        <dbReference type="ARBA" id="ARBA00007520"/>
    </source>
</evidence>
<dbReference type="Proteomes" id="UP000696280">
    <property type="component" value="Unassembled WGS sequence"/>
</dbReference>
<dbReference type="InterPro" id="IPR011701">
    <property type="entry name" value="MFS"/>
</dbReference>
<proteinExistence type="inferred from homology"/>
<feature type="region of interest" description="Disordered" evidence="6">
    <location>
        <begin position="1"/>
        <end position="44"/>
    </location>
</feature>
<comment type="caution">
    <text evidence="9">The sequence shown here is derived from an EMBL/GenBank/DDBJ whole genome shotgun (WGS) entry which is preliminary data.</text>
</comment>
<dbReference type="Gene3D" id="1.20.1250.20">
    <property type="entry name" value="MFS general substrate transporter like domains"/>
    <property type="match status" value="1"/>
</dbReference>
<feature type="transmembrane region" description="Helical" evidence="7">
    <location>
        <begin position="121"/>
        <end position="140"/>
    </location>
</feature>
<dbReference type="AlphaFoldDB" id="A0A9N9PJT2"/>
<dbReference type="SUPFAM" id="SSF103473">
    <property type="entry name" value="MFS general substrate transporter"/>
    <property type="match status" value="1"/>
</dbReference>
<protein>
    <recommendedName>
        <fullName evidence="8">Major facilitator superfamily (MFS) profile domain-containing protein</fullName>
    </recommendedName>
</protein>
<sequence length="567" mass="61405">MMESMENKTPAHISIQSPLSPLTPPSSSDSFAAPAKTEPENLTRPEKKSLSFKLAYASVMTSAFISTMDTVIVATALPAIALDLNAHSNSAYWMGSGFLFAQAVSQPLYGSLSMVFGRKDCLIFAMVLFTVSSLFCALAQSARWLIIARVFQGLGAGGINVTGSIIITDMVPLRERGKYIGILSLASALGLMSGILMGAAIAGRATWRLIFYINLPLCIPATAGIYFFLHLSAEPLSIREKLKRKDWIGITVLTGSLISLLYGVTSGGVLHPWNSVSVILSIAIGVIGVTFFVFYEQKFAKEPMIPLRIFASRTAGVSYLSSFCLGFVLWATQYYLIQYFLTTQRHSLVGAGVAILPGTIVIPIMAAAGGIFISKLQKFRTVNSVSWMIVTIGFSLMTQLKIDSSKAMQFGFQIIWGFGSGILFPGRQVAVQAVQTDEDVPMATAMTSFITSLGQSFGVGIGGVVFQNQWSKHVQSAVSAGTIPPEYKLSYHQAEQAAALIQSFPSKVQIVYRVIMADVIDTLFIVLAGFSAVAFLASLASKNLSLDRETKSAQQFREREKPEREDN</sequence>
<feature type="transmembrane region" description="Helical" evidence="7">
    <location>
        <begin position="316"/>
        <end position="336"/>
    </location>
</feature>
<dbReference type="PROSITE" id="PS50850">
    <property type="entry name" value="MFS"/>
    <property type="match status" value="1"/>
</dbReference>
<dbReference type="Pfam" id="PF07690">
    <property type="entry name" value="MFS_1"/>
    <property type="match status" value="1"/>
</dbReference>
<keyword evidence="3 7" id="KW-0812">Transmembrane</keyword>
<evidence type="ECO:0000256" key="5">
    <source>
        <dbReference type="ARBA" id="ARBA00023136"/>
    </source>
</evidence>
<feature type="transmembrane region" description="Helical" evidence="7">
    <location>
        <begin position="250"/>
        <end position="270"/>
    </location>
</feature>
<comment type="similarity">
    <text evidence="2">Belongs to the major facilitator superfamily. TCR/Tet family.</text>
</comment>